<evidence type="ECO:0000313" key="7">
    <source>
        <dbReference type="EMBL" id="CAI5729537.1"/>
    </source>
</evidence>
<sequence>MDAEADEGLRRGLLLPIDSCDDAATRHRQRNRNPSSEDVRRTVLSPWEKWTTHGRFPYKLMLHVALLLLTFTQMQLFDAQNAAYMRASYRNWAFFFLPPAADIGVVPRFERDFYTINRTMTAVHYLRDAYFSIGNVSVANYEYLHTDSGSIQPLMVTISRVLPHGELETRDYLVSQNDESVGPFDPKLTLWQKKHLFGSLRSIRFSFSLRDRQFGNFYEECFEWHVNVGFQVVKGAQIHVQLKDCEVSRCASVHPRSFWATAMQSFVWMHAIVAVISLLYMTLSLKALRHSFRVMTQDRCDFRRDARGDQRKKENGLRGAATGGTSEDSLHFCTGTRCEQTKASTEVSCMLRVKLLNSLQLLVLTSLALLLASSVWSLLSLEAHMPIGFWHRLLHATALLLLWSCLVGYLEHNRHIFSIVLTLKWGTPRVLQFLLGVSPIFVGYALFGTIYFGNKIEEFGTLSGSMVTLFSLMNGDAIMDTFDGMELHQFIVSGKVYLYSFTSLFMYVVLNIFIAIIEEAFFATQSSRRQVSDRLSDHRISRSA</sequence>
<keyword evidence="8" id="KW-1185">Reference proteome</keyword>
<accession>A0AAV0TZ15</accession>
<proteinExistence type="predicted"/>
<dbReference type="GO" id="GO:0016020">
    <property type="term" value="C:membrane"/>
    <property type="evidence" value="ECO:0007669"/>
    <property type="project" value="UniProtKB-SubCell"/>
</dbReference>
<feature type="transmembrane region" description="Helical" evidence="5">
    <location>
        <begin position="496"/>
        <end position="517"/>
    </location>
</feature>
<keyword evidence="2 5" id="KW-0812">Transmembrane</keyword>
<dbReference type="InterPro" id="IPR013122">
    <property type="entry name" value="PKD1_2_channel"/>
</dbReference>
<dbReference type="Proteomes" id="UP001162031">
    <property type="component" value="Unassembled WGS sequence"/>
</dbReference>
<dbReference type="InterPro" id="IPR039031">
    <property type="entry name" value="Mucolipin"/>
</dbReference>
<evidence type="ECO:0000256" key="1">
    <source>
        <dbReference type="ARBA" id="ARBA00004141"/>
    </source>
</evidence>
<comment type="caution">
    <text evidence="7">The sequence shown here is derived from an EMBL/GenBank/DDBJ whole genome shotgun (WGS) entry which is preliminary data.</text>
</comment>
<feature type="transmembrane region" description="Helical" evidence="5">
    <location>
        <begin position="393"/>
        <end position="410"/>
    </location>
</feature>
<keyword evidence="3 5" id="KW-1133">Transmembrane helix</keyword>
<comment type="subcellular location">
    <subcellularLocation>
        <location evidence="1">Membrane</location>
        <topology evidence="1">Multi-pass membrane protein</topology>
    </subcellularLocation>
</comment>
<organism evidence="7 8">
    <name type="scientific">Hyaloperonospora brassicae</name>
    <name type="common">Brassica downy mildew</name>
    <name type="synonym">Peronospora brassicae</name>
    <dbReference type="NCBI Taxonomy" id="162125"/>
    <lineage>
        <taxon>Eukaryota</taxon>
        <taxon>Sar</taxon>
        <taxon>Stramenopiles</taxon>
        <taxon>Oomycota</taxon>
        <taxon>Peronosporomycetes</taxon>
        <taxon>Peronosporales</taxon>
        <taxon>Peronosporaceae</taxon>
        <taxon>Hyaloperonospora</taxon>
    </lineage>
</organism>
<dbReference type="Gene3D" id="1.10.287.70">
    <property type="match status" value="1"/>
</dbReference>
<feature type="transmembrane region" description="Helical" evidence="5">
    <location>
        <begin position="430"/>
        <end position="453"/>
    </location>
</feature>
<dbReference type="EMBL" id="CANTFL010000990">
    <property type="protein sequence ID" value="CAI5729537.1"/>
    <property type="molecule type" value="Genomic_DNA"/>
</dbReference>
<feature type="transmembrane region" description="Helical" evidence="5">
    <location>
        <begin position="258"/>
        <end position="283"/>
    </location>
</feature>
<evidence type="ECO:0000256" key="3">
    <source>
        <dbReference type="ARBA" id="ARBA00022989"/>
    </source>
</evidence>
<gene>
    <name evidence="7" type="ORF">HBR001_LOCUS4585</name>
</gene>
<reference evidence="7" key="1">
    <citation type="submission" date="2022-12" db="EMBL/GenBank/DDBJ databases">
        <authorList>
            <person name="Webb A."/>
        </authorList>
    </citation>
    <scope>NUCLEOTIDE SEQUENCE</scope>
    <source>
        <strain evidence="7">Hp1</strain>
    </source>
</reference>
<feature type="domain" description="Polycystin cation channel PKD1/PKD2" evidence="6">
    <location>
        <begin position="390"/>
        <end position="521"/>
    </location>
</feature>
<keyword evidence="4 5" id="KW-0472">Membrane</keyword>
<dbReference type="PANTHER" id="PTHR12127">
    <property type="entry name" value="MUCOLIPIN"/>
    <property type="match status" value="1"/>
</dbReference>
<evidence type="ECO:0000259" key="6">
    <source>
        <dbReference type="Pfam" id="PF08016"/>
    </source>
</evidence>
<feature type="transmembrane region" description="Helical" evidence="5">
    <location>
        <begin position="361"/>
        <end position="381"/>
    </location>
</feature>
<dbReference type="GO" id="GO:0072345">
    <property type="term" value="F:NAADP-sensitive calcium-release channel activity"/>
    <property type="evidence" value="ECO:0007669"/>
    <property type="project" value="TreeGrafter"/>
</dbReference>
<evidence type="ECO:0000313" key="8">
    <source>
        <dbReference type="Proteomes" id="UP001162031"/>
    </source>
</evidence>
<evidence type="ECO:0000256" key="2">
    <source>
        <dbReference type="ARBA" id="ARBA00022692"/>
    </source>
</evidence>
<protein>
    <recommendedName>
        <fullName evidence="6">Polycystin cation channel PKD1/PKD2 domain-containing protein</fullName>
    </recommendedName>
</protein>
<evidence type="ECO:0000256" key="5">
    <source>
        <dbReference type="SAM" id="Phobius"/>
    </source>
</evidence>
<name>A0AAV0TZ15_HYABA</name>
<dbReference type="PANTHER" id="PTHR12127:SF7">
    <property type="entry name" value="SD02261P"/>
    <property type="match status" value="1"/>
</dbReference>
<dbReference type="Pfam" id="PF08016">
    <property type="entry name" value="PKD_channel"/>
    <property type="match status" value="1"/>
</dbReference>
<dbReference type="AlphaFoldDB" id="A0AAV0TZ15"/>
<evidence type="ECO:0000256" key="4">
    <source>
        <dbReference type="ARBA" id="ARBA00023136"/>
    </source>
</evidence>